<evidence type="ECO:0000259" key="5">
    <source>
        <dbReference type="PROSITE" id="PS50089"/>
    </source>
</evidence>
<dbReference type="PROSITE" id="PS50089">
    <property type="entry name" value="ZF_RING_2"/>
    <property type="match status" value="1"/>
</dbReference>
<evidence type="ECO:0000256" key="3">
    <source>
        <dbReference type="ARBA" id="ARBA00022833"/>
    </source>
</evidence>
<dbReference type="PANTHER" id="PTHR12183:SF32">
    <property type="entry name" value="MITOCHONDRIAL E3 UBIQUITIN PROTEIN LIGASE 1"/>
    <property type="match status" value="1"/>
</dbReference>
<dbReference type="InterPro" id="IPR001841">
    <property type="entry name" value="Znf_RING"/>
</dbReference>
<evidence type="ECO:0000256" key="4">
    <source>
        <dbReference type="PROSITE-ProRule" id="PRU00175"/>
    </source>
</evidence>
<organism evidence="6 7">
    <name type="scientific">Sinanodonta woodiana</name>
    <name type="common">Chinese pond mussel</name>
    <name type="synonym">Anodonta woodiana</name>
    <dbReference type="NCBI Taxonomy" id="1069815"/>
    <lineage>
        <taxon>Eukaryota</taxon>
        <taxon>Metazoa</taxon>
        <taxon>Spiralia</taxon>
        <taxon>Lophotrochozoa</taxon>
        <taxon>Mollusca</taxon>
        <taxon>Bivalvia</taxon>
        <taxon>Autobranchia</taxon>
        <taxon>Heteroconchia</taxon>
        <taxon>Palaeoheterodonta</taxon>
        <taxon>Unionida</taxon>
        <taxon>Unionoidea</taxon>
        <taxon>Unionidae</taxon>
        <taxon>Unioninae</taxon>
        <taxon>Sinanodonta</taxon>
    </lineage>
</organism>
<reference evidence="6 7" key="1">
    <citation type="submission" date="2024-11" db="EMBL/GenBank/DDBJ databases">
        <title>Chromosome-level genome assembly of the freshwater bivalve Anodonta woodiana.</title>
        <authorList>
            <person name="Chen X."/>
        </authorList>
    </citation>
    <scope>NUCLEOTIDE SEQUENCE [LARGE SCALE GENOMIC DNA]</scope>
    <source>
        <strain evidence="6">MN2024</strain>
        <tissue evidence="6">Gills</tissue>
    </source>
</reference>
<dbReference type="InterPro" id="IPR051652">
    <property type="entry name" value="MDM2_MDM4_MUL1"/>
</dbReference>
<keyword evidence="1" id="KW-0479">Metal-binding</keyword>
<evidence type="ECO:0000256" key="2">
    <source>
        <dbReference type="ARBA" id="ARBA00022771"/>
    </source>
</evidence>
<dbReference type="EMBL" id="JBJQND010000003">
    <property type="protein sequence ID" value="KAL3882076.1"/>
    <property type="molecule type" value="Genomic_DNA"/>
</dbReference>
<evidence type="ECO:0000313" key="6">
    <source>
        <dbReference type="EMBL" id="KAL3882076.1"/>
    </source>
</evidence>
<dbReference type="Proteomes" id="UP001634394">
    <property type="component" value="Unassembled WGS sequence"/>
</dbReference>
<dbReference type="Pfam" id="PF13920">
    <property type="entry name" value="zf-C3HC4_3"/>
    <property type="match status" value="1"/>
</dbReference>
<sequence>MRYATEMVERGGVICNQLPIANQSLRRGGPPGAHLDLDPTQTNFTSDRQTLQGNSGIVHSTMAAIVRENQELRRCLQCELCKATHRCVVFMPCGHLITCVECASHIEQRCPICRSDISYMIKVRS</sequence>
<dbReference type="Gene3D" id="3.30.40.10">
    <property type="entry name" value="Zinc/RING finger domain, C3HC4 (zinc finger)"/>
    <property type="match status" value="1"/>
</dbReference>
<proteinExistence type="predicted"/>
<feature type="domain" description="RING-type" evidence="5">
    <location>
        <begin position="78"/>
        <end position="114"/>
    </location>
</feature>
<dbReference type="GO" id="GO:0008270">
    <property type="term" value="F:zinc ion binding"/>
    <property type="evidence" value="ECO:0007669"/>
    <property type="project" value="UniProtKB-KW"/>
</dbReference>
<evidence type="ECO:0000313" key="7">
    <source>
        <dbReference type="Proteomes" id="UP001634394"/>
    </source>
</evidence>
<dbReference type="SUPFAM" id="SSF57850">
    <property type="entry name" value="RING/U-box"/>
    <property type="match status" value="1"/>
</dbReference>
<keyword evidence="7" id="KW-1185">Reference proteome</keyword>
<comment type="caution">
    <text evidence="6">The sequence shown here is derived from an EMBL/GenBank/DDBJ whole genome shotgun (WGS) entry which is preliminary data.</text>
</comment>
<dbReference type="AlphaFoldDB" id="A0ABD3X8W5"/>
<accession>A0ABD3X8W5</accession>
<evidence type="ECO:0000256" key="1">
    <source>
        <dbReference type="ARBA" id="ARBA00022723"/>
    </source>
</evidence>
<protein>
    <recommendedName>
        <fullName evidence="5">RING-type domain-containing protein</fullName>
    </recommendedName>
</protein>
<keyword evidence="3" id="KW-0862">Zinc</keyword>
<name>A0ABD3X8W5_SINWO</name>
<dbReference type="InterPro" id="IPR013083">
    <property type="entry name" value="Znf_RING/FYVE/PHD"/>
</dbReference>
<gene>
    <name evidence="6" type="ORF">ACJMK2_028449</name>
</gene>
<keyword evidence="2 4" id="KW-0863">Zinc-finger</keyword>
<dbReference type="PANTHER" id="PTHR12183">
    <property type="entry name" value="MITOCHONDRIAL UBIQUITIN LIGASE ACTIVATOR OF NFKB 1"/>
    <property type="match status" value="1"/>
</dbReference>